<evidence type="ECO:0000313" key="3">
    <source>
        <dbReference type="Proteomes" id="UP000236291"/>
    </source>
</evidence>
<sequence>MATNFLSTANPFHLASSSQSSISSTSSHVYTNPIKCNVKRQLTLCLFDANAAILEADDDVELLEKVKKDRKKRLEKQGVISSSTKETGYLQDLVYKLSEVGQAIEKNDLTSAGSVLGKGKDTDWVQKANIALNKLSSSPEEQSEVDAFNSSLASLVSSGGIAQENPSSILGGKTLNWLKLAQNDAESSKIAFVSSAAAFEKWTSLTGLVGKLKGL</sequence>
<dbReference type="STRING" id="57577.A0A2K3P4R7"/>
<evidence type="ECO:0000259" key="1">
    <source>
        <dbReference type="Pfam" id="PF20675"/>
    </source>
</evidence>
<feature type="domain" description="Maintenance of Photosystem II under High light 2 C-terminal" evidence="1">
    <location>
        <begin position="89"/>
        <end position="158"/>
    </location>
</feature>
<reference evidence="2 3" key="2">
    <citation type="journal article" date="2017" name="Front. Plant Sci.">
        <title>Gene Classification and Mining of Molecular Markers Useful in Red Clover (Trifolium pratense) Breeding.</title>
        <authorList>
            <person name="Istvanek J."/>
            <person name="Dluhosova J."/>
            <person name="Dluhos P."/>
            <person name="Patkova L."/>
            <person name="Nedelnik J."/>
            <person name="Repkova J."/>
        </authorList>
    </citation>
    <scope>NUCLEOTIDE SEQUENCE [LARGE SCALE GENOMIC DNA]</scope>
    <source>
        <strain evidence="3">cv. Tatra</strain>
        <tissue evidence="2">Young leaves</tissue>
    </source>
</reference>
<comment type="caution">
    <text evidence="2">The sequence shown here is derived from an EMBL/GenBank/DDBJ whole genome shotgun (WGS) entry which is preliminary data.</text>
</comment>
<proteinExistence type="predicted"/>
<evidence type="ECO:0000313" key="2">
    <source>
        <dbReference type="EMBL" id="PNY10281.1"/>
    </source>
</evidence>
<dbReference type="InterPro" id="IPR038862">
    <property type="entry name" value="MPH2"/>
</dbReference>
<reference evidence="2 3" key="1">
    <citation type="journal article" date="2014" name="Am. J. Bot.">
        <title>Genome assembly and annotation for red clover (Trifolium pratense; Fabaceae).</title>
        <authorList>
            <person name="Istvanek J."/>
            <person name="Jaros M."/>
            <person name="Krenek A."/>
            <person name="Repkova J."/>
        </authorList>
    </citation>
    <scope>NUCLEOTIDE SEQUENCE [LARGE SCALE GENOMIC DNA]</scope>
    <source>
        <strain evidence="3">cv. Tatra</strain>
        <tissue evidence="2">Young leaves</tissue>
    </source>
</reference>
<dbReference type="GO" id="GO:0010206">
    <property type="term" value="P:photosystem II repair"/>
    <property type="evidence" value="ECO:0007669"/>
    <property type="project" value="InterPro"/>
</dbReference>
<name>A0A2K3P4R7_TRIPR</name>
<dbReference type="PANTHER" id="PTHR35742">
    <property type="entry name" value="THYLAKOID LUMENAL 16.5 KDA PROTEIN, CHLOROPLASTIC"/>
    <property type="match status" value="1"/>
</dbReference>
<organism evidence="2 3">
    <name type="scientific">Trifolium pratense</name>
    <name type="common">Red clover</name>
    <dbReference type="NCBI Taxonomy" id="57577"/>
    <lineage>
        <taxon>Eukaryota</taxon>
        <taxon>Viridiplantae</taxon>
        <taxon>Streptophyta</taxon>
        <taxon>Embryophyta</taxon>
        <taxon>Tracheophyta</taxon>
        <taxon>Spermatophyta</taxon>
        <taxon>Magnoliopsida</taxon>
        <taxon>eudicotyledons</taxon>
        <taxon>Gunneridae</taxon>
        <taxon>Pentapetalae</taxon>
        <taxon>rosids</taxon>
        <taxon>fabids</taxon>
        <taxon>Fabales</taxon>
        <taxon>Fabaceae</taxon>
        <taxon>Papilionoideae</taxon>
        <taxon>50 kb inversion clade</taxon>
        <taxon>NPAAA clade</taxon>
        <taxon>Hologalegina</taxon>
        <taxon>IRL clade</taxon>
        <taxon>Trifolieae</taxon>
        <taxon>Trifolium</taxon>
    </lineage>
</organism>
<dbReference type="Pfam" id="PF20675">
    <property type="entry name" value="MPH2"/>
    <property type="match status" value="2"/>
</dbReference>
<dbReference type="InterPro" id="IPR049072">
    <property type="entry name" value="MPH2_C"/>
</dbReference>
<dbReference type="Proteomes" id="UP000236291">
    <property type="component" value="Unassembled WGS sequence"/>
</dbReference>
<feature type="domain" description="Maintenance of Photosystem II under High light 2 C-terminal" evidence="1">
    <location>
        <begin position="180"/>
        <end position="215"/>
    </location>
</feature>
<dbReference type="AlphaFoldDB" id="A0A2K3P4R7"/>
<dbReference type="EMBL" id="ASHM01003713">
    <property type="protein sequence ID" value="PNY10281.1"/>
    <property type="molecule type" value="Genomic_DNA"/>
</dbReference>
<accession>A0A2K3P4R7</accession>
<gene>
    <name evidence="2" type="ORF">L195_g006854</name>
</gene>
<protein>
    <submittedName>
        <fullName evidence="2">Thylakoid lumenal 16.5 kDa protein</fullName>
    </submittedName>
</protein>
<dbReference type="PANTHER" id="PTHR35742:SF1">
    <property type="entry name" value="THYLAKOID LUMENAL 16.5 KDA PROTEIN, CHLOROPLASTIC"/>
    <property type="match status" value="1"/>
</dbReference>